<reference evidence="2 3" key="1">
    <citation type="submission" date="2015-09" db="EMBL/GenBank/DDBJ databases">
        <title>Draft genome of a European isolate of the apple canker pathogen Neonectria ditissima.</title>
        <authorList>
            <person name="Gomez-Cortecero A."/>
            <person name="Harrison R.J."/>
            <person name="Armitage A.D."/>
        </authorList>
    </citation>
    <scope>NUCLEOTIDE SEQUENCE [LARGE SCALE GENOMIC DNA]</scope>
    <source>
        <strain evidence="2 3">R09/05</strain>
    </source>
</reference>
<organism evidence="2 3">
    <name type="scientific">Neonectria ditissima</name>
    <dbReference type="NCBI Taxonomy" id="78410"/>
    <lineage>
        <taxon>Eukaryota</taxon>
        <taxon>Fungi</taxon>
        <taxon>Dikarya</taxon>
        <taxon>Ascomycota</taxon>
        <taxon>Pezizomycotina</taxon>
        <taxon>Sordariomycetes</taxon>
        <taxon>Hypocreomycetidae</taxon>
        <taxon>Hypocreales</taxon>
        <taxon>Nectriaceae</taxon>
        <taxon>Neonectria</taxon>
    </lineage>
</organism>
<accession>A0A0P7C0V9</accession>
<dbReference type="Pfam" id="PF13460">
    <property type="entry name" value="NAD_binding_10"/>
    <property type="match status" value="1"/>
</dbReference>
<proteinExistence type="predicted"/>
<dbReference type="Proteomes" id="UP000050424">
    <property type="component" value="Unassembled WGS sequence"/>
</dbReference>
<dbReference type="EMBL" id="LKCW01000006">
    <property type="protein sequence ID" value="KPM45560.1"/>
    <property type="molecule type" value="Genomic_DNA"/>
</dbReference>
<comment type="caution">
    <text evidence="2">The sequence shown here is derived from an EMBL/GenBank/DDBJ whole genome shotgun (WGS) entry which is preliminary data.</text>
</comment>
<dbReference type="PANTHER" id="PTHR14097:SF9">
    <property type="entry name" value="EPIMERASE, PUTATIVE (AFU_ORTHOLOGUE AFUA_8G07320)-RELATED"/>
    <property type="match status" value="1"/>
</dbReference>
<dbReference type="Gene3D" id="3.40.50.720">
    <property type="entry name" value="NAD(P)-binding Rossmann-like Domain"/>
    <property type="match status" value="1"/>
</dbReference>
<dbReference type="PANTHER" id="PTHR14097">
    <property type="entry name" value="OXIDOREDUCTASE HTATIP2"/>
    <property type="match status" value="1"/>
</dbReference>
<protein>
    <recommendedName>
        <fullName evidence="1">NAD(P)-binding domain-containing protein</fullName>
    </recommendedName>
</protein>
<dbReference type="SUPFAM" id="SSF51735">
    <property type="entry name" value="NAD(P)-binding Rossmann-fold domains"/>
    <property type="match status" value="1"/>
</dbReference>
<dbReference type="InterPro" id="IPR016040">
    <property type="entry name" value="NAD(P)-bd_dom"/>
</dbReference>
<keyword evidence="3" id="KW-1185">Reference proteome</keyword>
<name>A0A0P7C0V9_9HYPO</name>
<feature type="domain" description="NAD(P)-binding" evidence="1">
    <location>
        <begin position="7"/>
        <end position="128"/>
    </location>
</feature>
<sequence length="237" mass="25842">MKLIVAGATGLVGTEIIKQSLRIREITSVVALARRPVEIDQTHPDSSKVKTVVVKDYGEYPDDVKAEFAGADACIWTVAVTPFRTSSIDFAEVKRVCQDCTMAGFKAMYEAKPARPFRFIYFSAEGTPRDLGKKPRFMGEYQLMRGETEHMVLDIPSGHPGVEVGIARPGVVRNSTTWSRAALASLFQVANVFTQSIPNVGLEELATAVLDQSVRGLESETLSNADLVRLGHAALRG</sequence>
<gene>
    <name evidence="2" type="ORF">AK830_g941</name>
</gene>
<dbReference type="AlphaFoldDB" id="A0A0P7C0V9"/>
<evidence type="ECO:0000313" key="2">
    <source>
        <dbReference type="EMBL" id="KPM45560.1"/>
    </source>
</evidence>
<evidence type="ECO:0000259" key="1">
    <source>
        <dbReference type="Pfam" id="PF13460"/>
    </source>
</evidence>
<evidence type="ECO:0000313" key="3">
    <source>
        <dbReference type="Proteomes" id="UP000050424"/>
    </source>
</evidence>
<dbReference type="InterPro" id="IPR036291">
    <property type="entry name" value="NAD(P)-bd_dom_sf"/>
</dbReference>
<dbReference type="OrthoDB" id="3535423at2759"/>